<keyword evidence="2" id="KW-0808">Transferase</keyword>
<dbReference type="SUPFAM" id="SSF55729">
    <property type="entry name" value="Acyl-CoA N-acyltransferases (Nat)"/>
    <property type="match status" value="1"/>
</dbReference>
<reference evidence="2" key="2">
    <citation type="submission" date="2021-04" db="EMBL/GenBank/DDBJ databases">
        <authorList>
            <person name="Gilroy R."/>
        </authorList>
    </citation>
    <scope>NUCLEOTIDE SEQUENCE</scope>
    <source>
        <strain evidence="2">ChiBcolR8-3208</strain>
    </source>
</reference>
<dbReference type="AlphaFoldDB" id="A0A9D2LXU8"/>
<proteinExistence type="predicted"/>
<dbReference type="InterPro" id="IPR016181">
    <property type="entry name" value="Acyl_CoA_acyltransferase"/>
</dbReference>
<protein>
    <submittedName>
        <fullName evidence="2">GNAT family N-acetyltransferase</fullName>
        <ecNumber evidence="2">2.3.1.-</ecNumber>
    </submittedName>
</protein>
<reference evidence="2" key="1">
    <citation type="journal article" date="2021" name="PeerJ">
        <title>Extensive microbial diversity within the chicken gut microbiome revealed by metagenomics and culture.</title>
        <authorList>
            <person name="Gilroy R."/>
            <person name="Ravi A."/>
            <person name="Getino M."/>
            <person name="Pursley I."/>
            <person name="Horton D.L."/>
            <person name="Alikhan N.F."/>
            <person name="Baker D."/>
            <person name="Gharbi K."/>
            <person name="Hall N."/>
            <person name="Watson M."/>
            <person name="Adriaenssens E.M."/>
            <person name="Foster-Nyarko E."/>
            <person name="Jarju S."/>
            <person name="Secka A."/>
            <person name="Antonio M."/>
            <person name="Oren A."/>
            <person name="Chaudhuri R.R."/>
            <person name="La Ragione R."/>
            <person name="Hildebrand F."/>
            <person name="Pallen M.J."/>
        </authorList>
    </citation>
    <scope>NUCLEOTIDE SEQUENCE</scope>
    <source>
        <strain evidence="2">ChiBcolR8-3208</strain>
    </source>
</reference>
<evidence type="ECO:0000313" key="3">
    <source>
        <dbReference type="Proteomes" id="UP000824214"/>
    </source>
</evidence>
<gene>
    <name evidence="2" type="ORF">H9942_03630</name>
</gene>
<dbReference type="GO" id="GO:0016747">
    <property type="term" value="F:acyltransferase activity, transferring groups other than amino-acyl groups"/>
    <property type="evidence" value="ECO:0007669"/>
    <property type="project" value="InterPro"/>
</dbReference>
<dbReference type="EMBL" id="DWXZ01000065">
    <property type="protein sequence ID" value="HJB37141.1"/>
    <property type="molecule type" value="Genomic_DNA"/>
</dbReference>
<sequence length="283" mass="31559">MNIVTYATPGAFLADNQAYLRDHEVEAQLNLGNAVAHREEPCGPELLFGKVEEQGRTVLLFGYLVPWNLCLDDVAHSDSGVQAARELALWLKAQEIVVPGVNGRQVLCEAFLQVWGSAYELRIAMDAMVLRRLHAPLPKGGALRLAVPEDEEVAAPWIAAFQQEAGHRELPLEMAREKFQKRVEKGTLYLFETRAGTPVFMATVSRFLPHGKCISGVYTEPGSRGQGYCQEAMALLCQRLMGQGDEYVALFVDKTNPVSNRAYQKIGFEIVEDNCDYRLKEET</sequence>
<evidence type="ECO:0000313" key="2">
    <source>
        <dbReference type="EMBL" id="HJB37141.1"/>
    </source>
</evidence>
<feature type="domain" description="N-acetyltransferase" evidence="1">
    <location>
        <begin position="141"/>
        <end position="283"/>
    </location>
</feature>
<dbReference type="Gene3D" id="3.40.630.30">
    <property type="match status" value="1"/>
</dbReference>
<dbReference type="Proteomes" id="UP000824214">
    <property type="component" value="Unassembled WGS sequence"/>
</dbReference>
<dbReference type="EC" id="2.3.1.-" evidence="2"/>
<organism evidence="2 3">
    <name type="scientific">Candidatus Acutalibacter ornithocaccae</name>
    <dbReference type="NCBI Taxonomy" id="2838416"/>
    <lineage>
        <taxon>Bacteria</taxon>
        <taxon>Bacillati</taxon>
        <taxon>Bacillota</taxon>
        <taxon>Clostridia</taxon>
        <taxon>Eubacteriales</taxon>
        <taxon>Acutalibacteraceae</taxon>
        <taxon>Acutalibacter</taxon>
    </lineage>
</organism>
<dbReference type="PROSITE" id="PS51186">
    <property type="entry name" value="GNAT"/>
    <property type="match status" value="1"/>
</dbReference>
<accession>A0A9D2LXU8</accession>
<evidence type="ECO:0000259" key="1">
    <source>
        <dbReference type="PROSITE" id="PS51186"/>
    </source>
</evidence>
<comment type="caution">
    <text evidence="2">The sequence shown here is derived from an EMBL/GenBank/DDBJ whole genome shotgun (WGS) entry which is preliminary data.</text>
</comment>
<dbReference type="Pfam" id="PF00583">
    <property type="entry name" value="Acetyltransf_1"/>
    <property type="match status" value="1"/>
</dbReference>
<dbReference type="InterPro" id="IPR000182">
    <property type="entry name" value="GNAT_dom"/>
</dbReference>
<name>A0A9D2LXU8_9FIRM</name>
<keyword evidence="2" id="KW-0012">Acyltransferase</keyword>